<comment type="caution">
    <text evidence="2">The sequence shown here is derived from an EMBL/GenBank/DDBJ whole genome shotgun (WGS) entry which is preliminary data.</text>
</comment>
<organism evidence="2 3">
    <name type="scientific">Tothia fuscella</name>
    <dbReference type="NCBI Taxonomy" id="1048955"/>
    <lineage>
        <taxon>Eukaryota</taxon>
        <taxon>Fungi</taxon>
        <taxon>Dikarya</taxon>
        <taxon>Ascomycota</taxon>
        <taxon>Pezizomycotina</taxon>
        <taxon>Dothideomycetes</taxon>
        <taxon>Pleosporomycetidae</taxon>
        <taxon>Venturiales</taxon>
        <taxon>Cylindrosympodiaceae</taxon>
        <taxon>Tothia</taxon>
    </lineage>
</organism>
<reference evidence="2" key="1">
    <citation type="journal article" date="2020" name="Stud. Mycol.">
        <title>101 Dothideomycetes genomes: a test case for predicting lifestyles and emergence of pathogens.</title>
        <authorList>
            <person name="Haridas S."/>
            <person name="Albert R."/>
            <person name="Binder M."/>
            <person name="Bloem J."/>
            <person name="Labutti K."/>
            <person name="Salamov A."/>
            <person name="Andreopoulos B."/>
            <person name="Baker S."/>
            <person name="Barry K."/>
            <person name="Bills G."/>
            <person name="Bluhm B."/>
            <person name="Cannon C."/>
            <person name="Castanera R."/>
            <person name="Culley D."/>
            <person name="Daum C."/>
            <person name="Ezra D."/>
            <person name="Gonzalez J."/>
            <person name="Henrissat B."/>
            <person name="Kuo A."/>
            <person name="Liang C."/>
            <person name="Lipzen A."/>
            <person name="Lutzoni F."/>
            <person name="Magnuson J."/>
            <person name="Mondo S."/>
            <person name="Nolan M."/>
            <person name="Ohm R."/>
            <person name="Pangilinan J."/>
            <person name="Park H.-J."/>
            <person name="Ramirez L."/>
            <person name="Alfaro M."/>
            <person name="Sun H."/>
            <person name="Tritt A."/>
            <person name="Yoshinaga Y."/>
            <person name="Zwiers L.-H."/>
            <person name="Turgeon B."/>
            <person name="Goodwin S."/>
            <person name="Spatafora J."/>
            <person name="Crous P."/>
            <person name="Grigoriev I."/>
        </authorList>
    </citation>
    <scope>NUCLEOTIDE SEQUENCE</scope>
    <source>
        <strain evidence="2">CBS 130266</strain>
    </source>
</reference>
<gene>
    <name evidence="2" type="ORF">EJ08DRAFT_698993</name>
</gene>
<name>A0A9P4TXE5_9PEZI</name>
<dbReference type="AlphaFoldDB" id="A0A9P4TXE5"/>
<evidence type="ECO:0000313" key="3">
    <source>
        <dbReference type="Proteomes" id="UP000800235"/>
    </source>
</evidence>
<keyword evidence="3" id="KW-1185">Reference proteome</keyword>
<feature type="compositionally biased region" description="Polar residues" evidence="1">
    <location>
        <begin position="88"/>
        <end position="97"/>
    </location>
</feature>
<dbReference type="Proteomes" id="UP000800235">
    <property type="component" value="Unassembled WGS sequence"/>
</dbReference>
<accession>A0A9P4TXE5</accession>
<feature type="region of interest" description="Disordered" evidence="1">
    <location>
        <begin position="27"/>
        <end position="100"/>
    </location>
</feature>
<feature type="compositionally biased region" description="Low complexity" evidence="1">
    <location>
        <begin position="72"/>
        <end position="87"/>
    </location>
</feature>
<evidence type="ECO:0000256" key="1">
    <source>
        <dbReference type="SAM" id="MobiDB-lite"/>
    </source>
</evidence>
<feature type="compositionally biased region" description="Polar residues" evidence="1">
    <location>
        <begin position="50"/>
        <end position="59"/>
    </location>
</feature>
<evidence type="ECO:0000313" key="2">
    <source>
        <dbReference type="EMBL" id="KAF2428767.1"/>
    </source>
</evidence>
<proteinExistence type="predicted"/>
<protein>
    <submittedName>
        <fullName evidence="2">Uncharacterized protein</fullName>
    </submittedName>
</protein>
<dbReference type="EMBL" id="MU007053">
    <property type="protein sequence ID" value="KAF2428767.1"/>
    <property type="molecule type" value="Genomic_DNA"/>
</dbReference>
<sequence>MSFDTLSSTRATQDLKVLFSHFQKRAVTTSISPTPPNSPTQIPAPVIDTPMSSPRTVENTSERKSSFCNVLPTSPNSPSPVSGSDSSIKQTSRSSHATFEASLDINTGISSSSFTLKRMKREFEKTKRSA</sequence>